<dbReference type="PANTHER" id="PTHR45527:SF1">
    <property type="entry name" value="FATTY ACID SYNTHASE"/>
    <property type="match status" value="1"/>
</dbReference>
<evidence type="ECO:0000256" key="1">
    <source>
        <dbReference type="ARBA" id="ARBA00001957"/>
    </source>
</evidence>
<dbReference type="SMART" id="SM00823">
    <property type="entry name" value="PKS_PP"/>
    <property type="match status" value="1"/>
</dbReference>
<dbReference type="PANTHER" id="PTHR45527">
    <property type="entry name" value="NONRIBOSOMAL PEPTIDE SYNTHETASE"/>
    <property type="match status" value="1"/>
</dbReference>
<keyword evidence="2" id="KW-0596">Phosphopantetheine</keyword>
<dbReference type="InterPro" id="IPR020806">
    <property type="entry name" value="PKS_PP-bd"/>
</dbReference>
<sequence length="350" mass="37833">MDGFPLTLNGKLDTAALPAPSRSAGPAGQPPRNPVEERLATLFAEVLGLDTVGVHDSFFALGGDSIVSMRLVSQARAAGLAISPRDVFERPTIAELAERVDAAERAGTGVRRAADPDAGTGDIPLTPVLAWLTEQGGPLRALSQARFLRTPADLDLDELHRIVQSVLDRHDLLRSTFARAENGAWRFEAAPVGSARAADCVRRIDAERLDHTAIGTLVPEAFDELVAELDPASGAMARFLWFDAGPGREGRLLVVLHHLVTDAASWAFWSPTWPQPGRAGTCRPWARRSASGRGHCRTWRRAERPNSPSGRACWTDPSRLSEEDHSTKHGTPGQRSADTGSRWARTSPHP</sequence>
<dbReference type="InterPro" id="IPR023213">
    <property type="entry name" value="CAT-like_dom_sf"/>
</dbReference>
<dbReference type="InterPro" id="IPR009081">
    <property type="entry name" value="PP-bd_ACP"/>
</dbReference>
<comment type="cofactor">
    <cofactor evidence="1">
        <name>pantetheine 4'-phosphate</name>
        <dbReference type="ChEBI" id="CHEBI:47942"/>
    </cofactor>
</comment>
<keyword evidence="3" id="KW-0597">Phosphoprotein</keyword>
<dbReference type="SUPFAM" id="SSF52777">
    <property type="entry name" value="CoA-dependent acyltransferases"/>
    <property type="match status" value="1"/>
</dbReference>
<evidence type="ECO:0000313" key="7">
    <source>
        <dbReference type="Proteomes" id="UP001376459"/>
    </source>
</evidence>
<dbReference type="Gene3D" id="1.10.1200.10">
    <property type="entry name" value="ACP-like"/>
    <property type="match status" value="1"/>
</dbReference>
<feature type="region of interest" description="Disordered" evidence="4">
    <location>
        <begin position="15"/>
        <end position="34"/>
    </location>
</feature>
<dbReference type="InterPro" id="IPR006162">
    <property type="entry name" value="Ppantetheine_attach_site"/>
</dbReference>
<dbReference type="InterPro" id="IPR036736">
    <property type="entry name" value="ACP-like_sf"/>
</dbReference>
<dbReference type="Proteomes" id="UP001376459">
    <property type="component" value="Unassembled WGS sequence"/>
</dbReference>
<feature type="domain" description="Carrier" evidence="5">
    <location>
        <begin position="30"/>
        <end position="104"/>
    </location>
</feature>
<dbReference type="PROSITE" id="PS50075">
    <property type="entry name" value="CARRIER"/>
    <property type="match status" value="1"/>
</dbReference>
<proteinExistence type="predicted"/>
<dbReference type="EMBL" id="JBBKAK010000001">
    <property type="protein sequence ID" value="MEJ8668146.1"/>
    <property type="molecule type" value="Genomic_DNA"/>
</dbReference>
<dbReference type="PROSITE" id="PS00012">
    <property type="entry name" value="PHOSPHOPANTETHEINE"/>
    <property type="match status" value="1"/>
</dbReference>
<dbReference type="SUPFAM" id="SSF47336">
    <property type="entry name" value="ACP-like"/>
    <property type="match status" value="1"/>
</dbReference>
<evidence type="ECO:0000256" key="2">
    <source>
        <dbReference type="ARBA" id="ARBA00022450"/>
    </source>
</evidence>
<accession>A0ABU8UGU9</accession>
<dbReference type="Pfam" id="PF00550">
    <property type="entry name" value="PP-binding"/>
    <property type="match status" value="1"/>
</dbReference>
<reference evidence="6 7" key="1">
    <citation type="submission" date="2024-03" db="EMBL/GenBank/DDBJ databases">
        <title>Novel Streptomyces species of biotechnological and ecological value are a feature of Machair soil.</title>
        <authorList>
            <person name="Prole J.R."/>
            <person name="Goodfellow M."/>
            <person name="Allenby N."/>
            <person name="Ward A.C."/>
        </authorList>
    </citation>
    <scope>NUCLEOTIDE SEQUENCE [LARGE SCALE GENOMIC DNA]</scope>
    <source>
        <strain evidence="6 7">MS1.AVA.1</strain>
    </source>
</reference>
<gene>
    <name evidence="6" type="ORF">WKI71_04900</name>
</gene>
<evidence type="ECO:0000259" key="5">
    <source>
        <dbReference type="PROSITE" id="PS50075"/>
    </source>
</evidence>
<protein>
    <submittedName>
        <fullName evidence="6">Phosphopantetheine-binding protein</fullName>
    </submittedName>
</protein>
<keyword evidence="7" id="KW-1185">Reference proteome</keyword>
<organism evidence="6 7">
    <name type="scientific">Streptomyces machairae</name>
    <dbReference type="NCBI Taxonomy" id="3134109"/>
    <lineage>
        <taxon>Bacteria</taxon>
        <taxon>Bacillati</taxon>
        <taxon>Actinomycetota</taxon>
        <taxon>Actinomycetes</taxon>
        <taxon>Kitasatosporales</taxon>
        <taxon>Streptomycetaceae</taxon>
        <taxon>Streptomyces</taxon>
    </lineage>
</organism>
<name>A0ABU8UGU9_9ACTN</name>
<feature type="region of interest" description="Disordered" evidence="4">
    <location>
        <begin position="300"/>
        <end position="350"/>
    </location>
</feature>
<evidence type="ECO:0000313" key="6">
    <source>
        <dbReference type="EMBL" id="MEJ8668146.1"/>
    </source>
</evidence>
<evidence type="ECO:0000256" key="4">
    <source>
        <dbReference type="SAM" id="MobiDB-lite"/>
    </source>
</evidence>
<comment type="caution">
    <text evidence="6">The sequence shown here is derived from an EMBL/GenBank/DDBJ whole genome shotgun (WGS) entry which is preliminary data.</text>
</comment>
<evidence type="ECO:0000256" key="3">
    <source>
        <dbReference type="ARBA" id="ARBA00022553"/>
    </source>
</evidence>
<dbReference type="Gene3D" id="3.30.559.10">
    <property type="entry name" value="Chloramphenicol acetyltransferase-like domain"/>
    <property type="match status" value="1"/>
</dbReference>